<organism evidence="2 3">
    <name type="scientific">Colocasia esculenta</name>
    <name type="common">Wild taro</name>
    <name type="synonym">Arum esculentum</name>
    <dbReference type="NCBI Taxonomy" id="4460"/>
    <lineage>
        <taxon>Eukaryota</taxon>
        <taxon>Viridiplantae</taxon>
        <taxon>Streptophyta</taxon>
        <taxon>Embryophyta</taxon>
        <taxon>Tracheophyta</taxon>
        <taxon>Spermatophyta</taxon>
        <taxon>Magnoliopsida</taxon>
        <taxon>Liliopsida</taxon>
        <taxon>Araceae</taxon>
        <taxon>Aroideae</taxon>
        <taxon>Colocasieae</taxon>
        <taxon>Colocasia</taxon>
    </lineage>
</organism>
<evidence type="ECO:0000256" key="1">
    <source>
        <dbReference type="SAM" id="MobiDB-lite"/>
    </source>
</evidence>
<feature type="non-terminal residue" evidence="2">
    <location>
        <position position="1"/>
    </location>
</feature>
<dbReference type="Proteomes" id="UP000652761">
    <property type="component" value="Unassembled WGS sequence"/>
</dbReference>
<protein>
    <submittedName>
        <fullName evidence="2">Uncharacterized protein</fullName>
    </submittedName>
</protein>
<accession>A0A843TW61</accession>
<comment type="caution">
    <text evidence="2">The sequence shown here is derived from an EMBL/GenBank/DDBJ whole genome shotgun (WGS) entry which is preliminary data.</text>
</comment>
<proteinExistence type="predicted"/>
<keyword evidence="3" id="KW-1185">Reference proteome</keyword>
<name>A0A843TW61_COLES</name>
<dbReference type="EMBL" id="NMUH01000254">
    <property type="protein sequence ID" value="MQL75511.1"/>
    <property type="molecule type" value="Genomic_DNA"/>
</dbReference>
<feature type="non-terminal residue" evidence="2">
    <location>
        <position position="251"/>
    </location>
</feature>
<sequence>GDLELLSLDFSRERSSAILGSLPSSFVSSLGRGLVPAMLPALQVSYSGGVFPRRGAAAGVPTPWEVSSPAPSPAGSQRRRFPSEGWRPLPPPSPALPPSPDVMPLCLPYGGFVSGDLGFSLPSEDVFQSTRWFDWRSGYGFLLHLRWRLLWLALVSTALFFVSVGVSVHPPVELSPGFRVRGSGSPRREAFDDDLCQLTALCATVLLFEYLGLTRCVRTSGPFACHGRCRALSALVGSSWYGAKHGSLSAL</sequence>
<dbReference type="AlphaFoldDB" id="A0A843TW61"/>
<evidence type="ECO:0000313" key="3">
    <source>
        <dbReference type="Proteomes" id="UP000652761"/>
    </source>
</evidence>
<reference evidence="2" key="1">
    <citation type="submission" date="2017-07" db="EMBL/GenBank/DDBJ databases">
        <title>Taro Niue Genome Assembly and Annotation.</title>
        <authorList>
            <person name="Atibalentja N."/>
            <person name="Keating K."/>
            <person name="Fields C.J."/>
        </authorList>
    </citation>
    <scope>NUCLEOTIDE SEQUENCE</scope>
    <source>
        <strain evidence="2">Niue_2</strain>
        <tissue evidence="2">Leaf</tissue>
    </source>
</reference>
<evidence type="ECO:0000313" key="2">
    <source>
        <dbReference type="EMBL" id="MQL75511.1"/>
    </source>
</evidence>
<gene>
    <name evidence="2" type="ORF">Taro_007873</name>
</gene>
<feature type="region of interest" description="Disordered" evidence="1">
    <location>
        <begin position="59"/>
        <end position="94"/>
    </location>
</feature>